<evidence type="ECO:0000256" key="1">
    <source>
        <dbReference type="ARBA" id="ARBA00038048"/>
    </source>
</evidence>
<keyword evidence="5" id="KW-1185">Reference proteome</keyword>
<evidence type="ECO:0000313" key="5">
    <source>
        <dbReference type="Proteomes" id="UP000794436"/>
    </source>
</evidence>
<keyword evidence="2" id="KW-0812">Transmembrane</keyword>
<protein>
    <recommendedName>
        <fullName evidence="3">Saccharopine dehydrogenase NADP binding domain-containing protein</fullName>
    </recommendedName>
</protein>
<dbReference type="Pfam" id="PF03435">
    <property type="entry name" value="Sacchrp_dh_NADP"/>
    <property type="match status" value="1"/>
</dbReference>
<dbReference type="AlphaFoldDB" id="A0A8K1CQ87"/>
<dbReference type="GO" id="GO:0005739">
    <property type="term" value="C:mitochondrion"/>
    <property type="evidence" value="ECO:0007669"/>
    <property type="project" value="TreeGrafter"/>
</dbReference>
<evidence type="ECO:0000313" key="4">
    <source>
        <dbReference type="EMBL" id="TMW66993.1"/>
    </source>
</evidence>
<dbReference type="InterPro" id="IPR051276">
    <property type="entry name" value="Saccharopine_DH-like_oxidrdct"/>
</dbReference>
<evidence type="ECO:0000256" key="2">
    <source>
        <dbReference type="SAM" id="Phobius"/>
    </source>
</evidence>
<dbReference type="GO" id="GO:0005886">
    <property type="term" value="C:plasma membrane"/>
    <property type="evidence" value="ECO:0007669"/>
    <property type="project" value="TreeGrafter"/>
</dbReference>
<dbReference type="GO" id="GO:0009247">
    <property type="term" value="P:glycolipid biosynthetic process"/>
    <property type="evidence" value="ECO:0007669"/>
    <property type="project" value="TreeGrafter"/>
</dbReference>
<dbReference type="OrthoDB" id="10268090at2759"/>
<dbReference type="EMBL" id="SPLM01000006">
    <property type="protein sequence ID" value="TMW66993.1"/>
    <property type="molecule type" value="Genomic_DNA"/>
</dbReference>
<feature type="domain" description="Saccharopine dehydrogenase NADP binding" evidence="3">
    <location>
        <begin position="8"/>
        <end position="149"/>
    </location>
</feature>
<accession>A0A8K1CQ87</accession>
<proteinExistence type="inferred from homology"/>
<comment type="caution">
    <text evidence="4">The sequence shown here is derived from an EMBL/GenBank/DDBJ whole genome shotgun (WGS) entry which is preliminary data.</text>
</comment>
<evidence type="ECO:0000259" key="3">
    <source>
        <dbReference type="Pfam" id="PF03435"/>
    </source>
</evidence>
<name>A0A8K1CQ87_PYTOL</name>
<organism evidence="4 5">
    <name type="scientific">Pythium oligandrum</name>
    <name type="common">Mycoparasitic fungus</name>
    <dbReference type="NCBI Taxonomy" id="41045"/>
    <lineage>
        <taxon>Eukaryota</taxon>
        <taxon>Sar</taxon>
        <taxon>Stramenopiles</taxon>
        <taxon>Oomycota</taxon>
        <taxon>Peronosporomycetes</taxon>
        <taxon>Pythiales</taxon>
        <taxon>Pythiaceae</taxon>
        <taxon>Pythium</taxon>
    </lineage>
</organism>
<dbReference type="InterPro" id="IPR005097">
    <property type="entry name" value="Sacchrp_dh_NADP-bd"/>
</dbReference>
<dbReference type="PANTHER" id="PTHR12286:SF5">
    <property type="entry name" value="SACCHAROPINE DEHYDROGENASE-LIKE OXIDOREDUCTASE"/>
    <property type="match status" value="1"/>
</dbReference>
<dbReference type="Proteomes" id="UP000794436">
    <property type="component" value="Unassembled WGS sequence"/>
</dbReference>
<keyword evidence="2" id="KW-1133">Transmembrane helix</keyword>
<comment type="similarity">
    <text evidence="1">Belongs to the saccharopine dehydrogenase family.</text>
</comment>
<sequence length="426" mass="46294">MANKEFDVIVYGATGFTGALVARYLLQEPESLPDAPSAIKWAIAGRSTKKLQAVKDQLKLKVSSVDAAVIDAIPVVVADSNDEKQLVDMVLKTKVVLTVVGPYQLYGEALVKACAENGVHYCDLTGETLWVDRMMHKYDAAAKKSGAILINCCGFDSVPSDLTTLLLTDAVKTYKKSKTSKVSIYFTDLDTGLSGGTLASAFANFDNSTSAELTRMGDPFHLIDEKNHEEKKVAGLIQANKSSLGISYEADLGRWSSFFFGGDVNAAVVHRSNFLKKSAYGDKFVYRERLAAGGLFKQIVMTISVLVFNFLLYFSVTRNVVRRLVPKPGEGPSEEVMQNGKLVAKGVAYNDTGDLVARSTTIGTGDPFYSMTSKVIAETAMCLAKDEIANVDVKKGGFFTPAYSVGAHLAKRLHEKRIMTIDIRTV</sequence>
<feature type="transmembrane region" description="Helical" evidence="2">
    <location>
        <begin position="295"/>
        <end position="314"/>
    </location>
</feature>
<gene>
    <name evidence="4" type="ORF">Poli38472_012109</name>
</gene>
<dbReference type="Gene3D" id="3.40.50.720">
    <property type="entry name" value="NAD(P)-binding Rossmann-like Domain"/>
    <property type="match status" value="1"/>
</dbReference>
<dbReference type="PANTHER" id="PTHR12286">
    <property type="entry name" value="SACCHAROPINE DEHYDROGENASE-LIKE OXIDOREDUCTASE"/>
    <property type="match status" value="1"/>
</dbReference>
<dbReference type="InterPro" id="IPR036291">
    <property type="entry name" value="NAD(P)-bd_dom_sf"/>
</dbReference>
<reference evidence="4" key="1">
    <citation type="submission" date="2019-03" db="EMBL/GenBank/DDBJ databases">
        <title>Long read genome sequence of the mycoparasitic Pythium oligandrum ATCC 38472 isolated from sugarbeet rhizosphere.</title>
        <authorList>
            <person name="Gaulin E."/>
        </authorList>
    </citation>
    <scope>NUCLEOTIDE SEQUENCE</scope>
    <source>
        <strain evidence="4">ATCC 38472_TT</strain>
    </source>
</reference>
<keyword evidence="2" id="KW-0472">Membrane</keyword>
<dbReference type="GO" id="GO:0005811">
    <property type="term" value="C:lipid droplet"/>
    <property type="evidence" value="ECO:0007669"/>
    <property type="project" value="TreeGrafter"/>
</dbReference>
<dbReference type="SUPFAM" id="SSF51735">
    <property type="entry name" value="NAD(P)-binding Rossmann-fold domains"/>
    <property type="match status" value="1"/>
</dbReference>